<feature type="transmembrane region" description="Helical" evidence="9">
    <location>
        <begin position="313"/>
        <end position="333"/>
    </location>
</feature>
<proteinExistence type="inferred from homology"/>
<keyword evidence="4 9" id="KW-0812">Transmembrane</keyword>
<sequence length="424" mass="46205">MKRLRAWVGLVMLAFGVAAFVAASARWQGLFDLRVYHGAVRSWLHGGDLYAYRQPAPTRAFGFTYPPFAALVMVPLAAAALPVAAVLLAVASLSGTVALLWRRLHRPLPVLAGVVLLFATEPWRDTLSLGQINLVLLAMVGVDLLFLLDRRPAAGVLIGIAAGIKLVPALFVVYLVLTRRYRAALVAGGTALVTVCLGWLVAPGASRAYWTDLLWQTDRVGDIVVVGNQSMSGALHRLHLTAAWPALVAVVLAVWAFRVRKAGALPDHWAGLALTGVAMCLVSPISWVHHLVWQLPAVLILLDSGATGWRRHWFRLLAVGVYAMMATKVVWLFEDPDTVGYQVGSNIHAITGLVLLTAVPIRPARPGSGPERRYRRRLRIARDPYRGDREGSDHVRTADRLGSTGSDRGAHRPPRQQRASTHPE</sequence>
<dbReference type="RefSeq" id="WP_190247772.1">
    <property type="nucleotide sequence ID" value="NZ_BMPI01000001.1"/>
</dbReference>
<dbReference type="GO" id="GO:0005886">
    <property type="term" value="C:plasma membrane"/>
    <property type="evidence" value="ECO:0007669"/>
    <property type="project" value="UniProtKB-SubCell"/>
</dbReference>
<dbReference type="GO" id="GO:0016758">
    <property type="term" value="F:hexosyltransferase activity"/>
    <property type="evidence" value="ECO:0007669"/>
    <property type="project" value="InterPro"/>
</dbReference>
<organism evidence="10 11">
    <name type="scientific">Dactylosporangium sucinum</name>
    <dbReference type="NCBI Taxonomy" id="1424081"/>
    <lineage>
        <taxon>Bacteria</taxon>
        <taxon>Bacillati</taxon>
        <taxon>Actinomycetota</taxon>
        <taxon>Actinomycetes</taxon>
        <taxon>Micromonosporales</taxon>
        <taxon>Micromonosporaceae</taxon>
        <taxon>Dactylosporangium</taxon>
    </lineage>
</organism>
<evidence type="ECO:0000256" key="9">
    <source>
        <dbReference type="SAM" id="Phobius"/>
    </source>
</evidence>
<keyword evidence="11" id="KW-1185">Reference proteome</keyword>
<keyword evidence="2" id="KW-1003">Cell membrane</keyword>
<keyword evidence="3" id="KW-0808">Transferase</keyword>
<feature type="region of interest" description="Disordered" evidence="8">
    <location>
        <begin position="383"/>
        <end position="424"/>
    </location>
</feature>
<accession>A0A917SZG1</accession>
<dbReference type="AlphaFoldDB" id="A0A917SZG1"/>
<evidence type="ECO:0000256" key="8">
    <source>
        <dbReference type="SAM" id="MobiDB-lite"/>
    </source>
</evidence>
<evidence type="ECO:0000256" key="3">
    <source>
        <dbReference type="ARBA" id="ARBA00022679"/>
    </source>
</evidence>
<evidence type="ECO:0000313" key="11">
    <source>
        <dbReference type="Proteomes" id="UP000642070"/>
    </source>
</evidence>
<reference evidence="10" key="1">
    <citation type="journal article" date="2014" name="Int. J. Syst. Evol. Microbiol.">
        <title>Complete genome sequence of Corynebacterium casei LMG S-19264T (=DSM 44701T), isolated from a smear-ripened cheese.</title>
        <authorList>
            <consortium name="US DOE Joint Genome Institute (JGI-PGF)"/>
            <person name="Walter F."/>
            <person name="Albersmeier A."/>
            <person name="Kalinowski J."/>
            <person name="Ruckert C."/>
        </authorList>
    </citation>
    <scope>NUCLEOTIDE SEQUENCE</scope>
    <source>
        <strain evidence="10">JCM 19831</strain>
    </source>
</reference>
<dbReference type="Pfam" id="PF09594">
    <property type="entry name" value="GT87"/>
    <property type="match status" value="1"/>
</dbReference>
<comment type="similarity">
    <text evidence="7">Belongs to the glycosyltransferase 87 family.</text>
</comment>
<evidence type="ECO:0000313" key="10">
    <source>
        <dbReference type="EMBL" id="GGM04854.1"/>
    </source>
</evidence>
<dbReference type="Proteomes" id="UP000642070">
    <property type="component" value="Unassembled WGS sequence"/>
</dbReference>
<evidence type="ECO:0000256" key="2">
    <source>
        <dbReference type="ARBA" id="ARBA00022475"/>
    </source>
</evidence>
<feature type="transmembrane region" description="Helical" evidence="9">
    <location>
        <begin position="183"/>
        <end position="202"/>
    </location>
</feature>
<evidence type="ECO:0008006" key="12">
    <source>
        <dbReference type="Google" id="ProtNLM"/>
    </source>
</evidence>
<gene>
    <name evidence="10" type="ORF">GCM10007977_002530</name>
</gene>
<reference evidence="10" key="2">
    <citation type="submission" date="2020-09" db="EMBL/GenBank/DDBJ databases">
        <authorList>
            <person name="Sun Q."/>
            <person name="Ohkuma M."/>
        </authorList>
    </citation>
    <scope>NUCLEOTIDE SEQUENCE</scope>
    <source>
        <strain evidence="10">JCM 19831</strain>
    </source>
</reference>
<protein>
    <recommendedName>
        <fullName evidence="12">Integral membrane protein</fullName>
    </recommendedName>
</protein>
<evidence type="ECO:0000256" key="4">
    <source>
        <dbReference type="ARBA" id="ARBA00022692"/>
    </source>
</evidence>
<evidence type="ECO:0000256" key="1">
    <source>
        <dbReference type="ARBA" id="ARBA00004651"/>
    </source>
</evidence>
<feature type="transmembrane region" description="Helical" evidence="9">
    <location>
        <begin position="130"/>
        <end position="148"/>
    </location>
</feature>
<dbReference type="InterPro" id="IPR018584">
    <property type="entry name" value="GT87"/>
</dbReference>
<feature type="transmembrane region" description="Helical" evidence="9">
    <location>
        <begin position="269"/>
        <end position="292"/>
    </location>
</feature>
<keyword evidence="5 9" id="KW-1133">Transmembrane helix</keyword>
<evidence type="ECO:0000256" key="5">
    <source>
        <dbReference type="ARBA" id="ARBA00022989"/>
    </source>
</evidence>
<feature type="transmembrane region" description="Helical" evidence="9">
    <location>
        <begin position="155"/>
        <end position="177"/>
    </location>
</feature>
<name>A0A917SZG1_9ACTN</name>
<dbReference type="EMBL" id="BMPI01000001">
    <property type="protein sequence ID" value="GGM04854.1"/>
    <property type="molecule type" value="Genomic_DNA"/>
</dbReference>
<evidence type="ECO:0000256" key="7">
    <source>
        <dbReference type="ARBA" id="ARBA00024033"/>
    </source>
</evidence>
<feature type="transmembrane region" description="Helical" evidence="9">
    <location>
        <begin position="68"/>
        <end position="101"/>
    </location>
</feature>
<comment type="subcellular location">
    <subcellularLocation>
        <location evidence="1">Cell membrane</location>
        <topology evidence="1">Multi-pass membrane protein</topology>
    </subcellularLocation>
</comment>
<keyword evidence="6 9" id="KW-0472">Membrane</keyword>
<comment type="caution">
    <text evidence="10">The sequence shown here is derived from an EMBL/GenBank/DDBJ whole genome shotgun (WGS) entry which is preliminary data.</text>
</comment>
<feature type="compositionally biased region" description="Basic and acidic residues" evidence="8">
    <location>
        <begin position="383"/>
        <end position="399"/>
    </location>
</feature>
<feature type="transmembrane region" description="Helical" evidence="9">
    <location>
        <begin position="238"/>
        <end position="257"/>
    </location>
</feature>
<evidence type="ECO:0000256" key="6">
    <source>
        <dbReference type="ARBA" id="ARBA00023136"/>
    </source>
</evidence>